<dbReference type="EMBL" id="MFLK01000036">
    <property type="protein sequence ID" value="OGG65708.1"/>
    <property type="molecule type" value="Genomic_DNA"/>
</dbReference>
<accession>A0A1F6DWB5</accession>
<organism evidence="1 2">
    <name type="scientific">Candidatus Kaiserbacteria bacterium RIFCSPHIGHO2_02_FULL_55_20</name>
    <dbReference type="NCBI Taxonomy" id="1798497"/>
    <lineage>
        <taxon>Bacteria</taxon>
        <taxon>Candidatus Kaiseribacteriota</taxon>
    </lineage>
</organism>
<dbReference type="AlphaFoldDB" id="A0A1F6DWB5"/>
<reference evidence="1 2" key="1">
    <citation type="journal article" date="2016" name="Nat. Commun.">
        <title>Thousands of microbial genomes shed light on interconnected biogeochemical processes in an aquifer system.</title>
        <authorList>
            <person name="Anantharaman K."/>
            <person name="Brown C.T."/>
            <person name="Hug L.A."/>
            <person name="Sharon I."/>
            <person name="Castelle C.J."/>
            <person name="Probst A.J."/>
            <person name="Thomas B.C."/>
            <person name="Singh A."/>
            <person name="Wilkins M.J."/>
            <person name="Karaoz U."/>
            <person name="Brodie E.L."/>
            <person name="Williams K.H."/>
            <person name="Hubbard S.S."/>
            <person name="Banfield J.F."/>
        </authorList>
    </citation>
    <scope>NUCLEOTIDE SEQUENCE [LARGE SCALE GENOMIC DNA]</scope>
</reference>
<dbReference type="STRING" id="1798497.A3D71_00845"/>
<comment type="caution">
    <text evidence="1">The sequence shown here is derived from an EMBL/GenBank/DDBJ whole genome shotgun (WGS) entry which is preliminary data.</text>
</comment>
<evidence type="ECO:0000313" key="2">
    <source>
        <dbReference type="Proteomes" id="UP000177652"/>
    </source>
</evidence>
<proteinExistence type="predicted"/>
<dbReference type="Proteomes" id="UP000177652">
    <property type="component" value="Unassembled WGS sequence"/>
</dbReference>
<gene>
    <name evidence="1" type="ORF">A3D71_00845</name>
</gene>
<evidence type="ECO:0000313" key="1">
    <source>
        <dbReference type="EMBL" id="OGG65708.1"/>
    </source>
</evidence>
<protein>
    <submittedName>
        <fullName evidence="1">Uncharacterized protein</fullName>
    </submittedName>
</protein>
<sequence>MDEMLRQKPRDERPRELSSEPWDRYALLRAKGEDKNLSADGFRQVIDCEMTLSTVTNPPVEGVFDADAELKSLRSLPHDKKKAALDVFKDKLVRQRKAFMQCRLFIERTIGHDPDVDTERLKDIGDFFADRYGFSDAARGTVHDIVYVYKERHQKTLAFREKYPDDSALIHELSRGTVTADNARISVGPVSIDIVVDRPTVEQLYLVTGKANESDKTLHGFLAYDKRNDMYYSAVARDVPAVDRVHTHEHEHAKNKVLREFFDLVNVHKRSVENIRVRIKNEIDPEVRSELREEELLMIRDRALDAAKDELTAMLKDAGSGDLRRFRGLYDKTGGSYDYLKEARDRYYKDPDYAELAYELLVQEYNDIIEEAVLSFRELRELGGYSVDQSIALLSDMPLDGWPNTVKHLIDHPRGIA</sequence>
<name>A0A1F6DWB5_9BACT</name>